<comment type="caution">
    <text evidence="1">The sequence shown here is derived from an EMBL/GenBank/DDBJ whole genome shotgun (WGS) entry which is preliminary data.</text>
</comment>
<dbReference type="Proteomes" id="UP001202328">
    <property type="component" value="Unassembled WGS sequence"/>
</dbReference>
<proteinExistence type="predicted"/>
<dbReference type="EMBL" id="JAJJMB010008429">
    <property type="protein sequence ID" value="KAI3923756.1"/>
    <property type="molecule type" value="Genomic_DNA"/>
</dbReference>
<accession>A0AAD4XLI4</accession>
<gene>
    <name evidence="1" type="ORF">MKW98_011386</name>
</gene>
<name>A0AAD4XLI4_9MAGN</name>
<sequence>MPASLLSLNVQVNKIEVQYDRTAKRYDRSSVEKPHVGSYIRISSSARNGLIFSCLLSALHGVRFASDPYRSGFTFRRVISERYGVYSSEHREMKLTRLFLKNIKALFGSSNRCSARLEILMFKVLGYRKINSRFRIQKRYQTTPPLKGRKSASIVTNQILFTYAYEIRD</sequence>
<reference evidence="1" key="1">
    <citation type="submission" date="2022-04" db="EMBL/GenBank/DDBJ databases">
        <title>A functionally conserved STORR gene fusion in Papaver species that diverged 16.8 million years ago.</title>
        <authorList>
            <person name="Catania T."/>
        </authorList>
    </citation>
    <scope>NUCLEOTIDE SEQUENCE</scope>
    <source>
        <strain evidence="1">S-188037</strain>
    </source>
</reference>
<evidence type="ECO:0000313" key="2">
    <source>
        <dbReference type="Proteomes" id="UP001202328"/>
    </source>
</evidence>
<protein>
    <submittedName>
        <fullName evidence="1">Uncharacterized protein</fullName>
    </submittedName>
</protein>
<evidence type="ECO:0000313" key="1">
    <source>
        <dbReference type="EMBL" id="KAI3923756.1"/>
    </source>
</evidence>
<keyword evidence="2" id="KW-1185">Reference proteome</keyword>
<organism evidence="1 2">
    <name type="scientific">Papaver atlanticum</name>
    <dbReference type="NCBI Taxonomy" id="357466"/>
    <lineage>
        <taxon>Eukaryota</taxon>
        <taxon>Viridiplantae</taxon>
        <taxon>Streptophyta</taxon>
        <taxon>Embryophyta</taxon>
        <taxon>Tracheophyta</taxon>
        <taxon>Spermatophyta</taxon>
        <taxon>Magnoliopsida</taxon>
        <taxon>Ranunculales</taxon>
        <taxon>Papaveraceae</taxon>
        <taxon>Papaveroideae</taxon>
        <taxon>Papaver</taxon>
    </lineage>
</organism>
<dbReference type="AlphaFoldDB" id="A0AAD4XLI4"/>